<proteinExistence type="inferred from homology"/>
<evidence type="ECO:0000313" key="3">
    <source>
        <dbReference type="Proteomes" id="UP000182060"/>
    </source>
</evidence>
<dbReference type="InterPro" id="IPR002634">
    <property type="entry name" value="BolA"/>
</dbReference>
<dbReference type="PIRSF" id="PIRSF003113">
    <property type="entry name" value="BolA"/>
    <property type="match status" value="1"/>
</dbReference>
<dbReference type="Pfam" id="PF01722">
    <property type="entry name" value="BolA"/>
    <property type="match status" value="1"/>
</dbReference>
<organism evidence="2 3">
    <name type="scientific">Polynucleobacter asymbioticus</name>
    <dbReference type="NCBI Taxonomy" id="576611"/>
    <lineage>
        <taxon>Bacteria</taxon>
        <taxon>Pseudomonadati</taxon>
        <taxon>Pseudomonadota</taxon>
        <taxon>Betaproteobacteria</taxon>
        <taxon>Burkholderiales</taxon>
        <taxon>Burkholderiaceae</taxon>
        <taxon>Polynucleobacter</taxon>
    </lineage>
</organism>
<accession>A0AAC9NIM0</accession>
<dbReference type="AlphaFoldDB" id="A0AAC9NIM0"/>
<dbReference type="EMBL" id="CP015017">
    <property type="protein sequence ID" value="APC01152.1"/>
    <property type="molecule type" value="Genomic_DNA"/>
</dbReference>
<dbReference type="Proteomes" id="UP000182060">
    <property type="component" value="Chromosome"/>
</dbReference>
<dbReference type="RefSeq" id="WP_071539198.1">
    <property type="nucleotide sequence ID" value="NZ_CP015016.1"/>
</dbReference>
<dbReference type="SUPFAM" id="SSF82657">
    <property type="entry name" value="BolA-like"/>
    <property type="match status" value="1"/>
</dbReference>
<dbReference type="InterPro" id="IPR036065">
    <property type="entry name" value="BolA-like_sf"/>
</dbReference>
<dbReference type="Gene3D" id="3.30.300.90">
    <property type="entry name" value="BolA-like"/>
    <property type="match status" value="1"/>
</dbReference>
<name>A0AAC9NIM0_9BURK</name>
<dbReference type="PANTHER" id="PTHR46230">
    <property type="match status" value="1"/>
</dbReference>
<comment type="similarity">
    <text evidence="1">Belongs to the BolA/IbaG family.</text>
</comment>
<reference evidence="2" key="1">
    <citation type="journal article" date="2017" name="Appl. Environ. Microbiol.">
        <title>Microdiversification of a pelagic Polynucleobacter species is mainly driven by acquisition of genomic islands from a partially interspecific gene pool.</title>
        <authorList>
            <person name="Hoetzinger M."/>
            <person name="Hahn M.W."/>
            <person name="Jezberova J."/>
            <person name="Schmidt J."/>
            <person name="Koll U."/>
        </authorList>
    </citation>
    <scope>NUCLEOTIDE SEQUENCE</scope>
    <source>
        <strain evidence="2">MWH-RechtKol4</strain>
    </source>
</reference>
<evidence type="ECO:0008006" key="4">
    <source>
        <dbReference type="Google" id="ProtNLM"/>
    </source>
</evidence>
<protein>
    <recommendedName>
        <fullName evidence="4">BolA family transcriptional regulator</fullName>
    </recommendedName>
</protein>
<evidence type="ECO:0000256" key="1">
    <source>
        <dbReference type="RuleBase" id="RU003860"/>
    </source>
</evidence>
<dbReference type="GO" id="GO:0016226">
    <property type="term" value="P:iron-sulfur cluster assembly"/>
    <property type="evidence" value="ECO:0007669"/>
    <property type="project" value="TreeGrafter"/>
</dbReference>
<gene>
    <name evidence="2" type="ORF">AOC25_05760</name>
</gene>
<sequence>MNINQQRIALFEKDLHESFEIEHLVIDDESHLHAGHAGAASGGGHFKVTIVSPAFKGINLVGRHRAIYAALHKHIPKEIHALTILAYAPGEYLA</sequence>
<evidence type="ECO:0000313" key="2">
    <source>
        <dbReference type="EMBL" id="APC01152.1"/>
    </source>
</evidence>
<dbReference type="PANTHER" id="PTHR46230:SF7">
    <property type="entry name" value="BOLA-LIKE PROTEIN 1"/>
    <property type="match status" value="1"/>
</dbReference>